<proteinExistence type="inferred from homology"/>
<gene>
    <name evidence="3" type="ORF">GGR38_003619</name>
</gene>
<dbReference type="EMBL" id="JACIDX010000015">
    <property type="protein sequence ID" value="MBB3956653.1"/>
    <property type="molecule type" value="Genomic_DNA"/>
</dbReference>
<evidence type="ECO:0000313" key="4">
    <source>
        <dbReference type="Proteomes" id="UP000548867"/>
    </source>
</evidence>
<dbReference type="PANTHER" id="PTHR33824:SF7">
    <property type="entry name" value="POLYKETIDE CYCLASE_DEHYDRASE AND LIPID TRANSPORT SUPERFAMILY PROTEIN"/>
    <property type="match status" value="1"/>
</dbReference>
<dbReference type="Gene3D" id="3.30.530.20">
    <property type="match status" value="1"/>
</dbReference>
<evidence type="ECO:0000313" key="3">
    <source>
        <dbReference type="EMBL" id="MBB3956653.1"/>
    </source>
</evidence>
<reference evidence="3 4" key="1">
    <citation type="submission" date="2020-08" db="EMBL/GenBank/DDBJ databases">
        <title>Genomic Encyclopedia of Type Strains, Phase IV (KMG-IV): sequencing the most valuable type-strain genomes for metagenomic binning, comparative biology and taxonomic classification.</title>
        <authorList>
            <person name="Goeker M."/>
        </authorList>
    </citation>
    <scope>NUCLEOTIDE SEQUENCE [LARGE SCALE GENOMIC DNA]</scope>
    <source>
        <strain evidence="3 4">DSM 27057</strain>
    </source>
</reference>
<dbReference type="InterPro" id="IPR023393">
    <property type="entry name" value="START-like_dom_sf"/>
</dbReference>
<dbReference type="Pfam" id="PF03364">
    <property type="entry name" value="Polyketide_cyc"/>
    <property type="match status" value="1"/>
</dbReference>
<dbReference type="RefSeq" id="WP_183627516.1">
    <property type="nucleotide sequence ID" value="NZ_JACIDX010000015.1"/>
</dbReference>
<dbReference type="AlphaFoldDB" id="A0A7W6G7R8"/>
<accession>A0A7W6G7R8</accession>
<protein>
    <submittedName>
        <fullName evidence="3">Putative membrane protein</fullName>
    </submittedName>
</protein>
<sequence>MSASEKDDAPVTSSRDIEPDRELFAETVTIARSRGELYAFWRDLTNVAPIVGPVVSIVPLDGDHARWTIEGPAGLRASWISVISEDRPGNTIFWQAMPGGDVENGGRIDFVDAGARGTILRMTMAFELSAKTGGRVAILHPGPLVRSHVRRILRSFKQMMEAREIATAARHRRLLNELPQQGGGHW</sequence>
<dbReference type="SUPFAM" id="SSF55961">
    <property type="entry name" value="Bet v1-like"/>
    <property type="match status" value="1"/>
</dbReference>
<comment type="caution">
    <text evidence="3">The sequence shown here is derived from an EMBL/GenBank/DDBJ whole genome shotgun (WGS) entry which is preliminary data.</text>
</comment>
<evidence type="ECO:0000259" key="2">
    <source>
        <dbReference type="Pfam" id="PF03364"/>
    </source>
</evidence>
<keyword evidence="4" id="KW-1185">Reference proteome</keyword>
<feature type="domain" description="Coenzyme Q-binding protein COQ10 START" evidence="2">
    <location>
        <begin position="32"/>
        <end position="152"/>
    </location>
</feature>
<comment type="similarity">
    <text evidence="1">Belongs to the ribosome association toxin RatA family.</text>
</comment>
<organism evidence="3 4">
    <name type="scientific">Novosphingobium sediminicola</name>
    <dbReference type="NCBI Taxonomy" id="563162"/>
    <lineage>
        <taxon>Bacteria</taxon>
        <taxon>Pseudomonadati</taxon>
        <taxon>Pseudomonadota</taxon>
        <taxon>Alphaproteobacteria</taxon>
        <taxon>Sphingomonadales</taxon>
        <taxon>Sphingomonadaceae</taxon>
        <taxon>Novosphingobium</taxon>
    </lineage>
</organism>
<evidence type="ECO:0000256" key="1">
    <source>
        <dbReference type="ARBA" id="ARBA00008918"/>
    </source>
</evidence>
<dbReference type="InterPro" id="IPR047137">
    <property type="entry name" value="ORF3"/>
</dbReference>
<dbReference type="CDD" id="cd07817">
    <property type="entry name" value="SRPBCC_8"/>
    <property type="match status" value="1"/>
</dbReference>
<dbReference type="Proteomes" id="UP000548867">
    <property type="component" value="Unassembled WGS sequence"/>
</dbReference>
<name>A0A7W6G7R8_9SPHN</name>
<dbReference type="InterPro" id="IPR005031">
    <property type="entry name" value="COQ10_START"/>
</dbReference>
<dbReference type="PANTHER" id="PTHR33824">
    <property type="entry name" value="POLYKETIDE CYCLASE/DEHYDRASE AND LIPID TRANSPORT SUPERFAMILY PROTEIN"/>
    <property type="match status" value="1"/>
</dbReference>